<dbReference type="NCBIfam" id="TIGR03570">
    <property type="entry name" value="NeuD_NnaD"/>
    <property type="match status" value="1"/>
</dbReference>
<feature type="binding site" evidence="3">
    <location>
        <position position="135"/>
    </location>
    <ligand>
        <name>acetyl-CoA</name>
        <dbReference type="ChEBI" id="CHEBI:57288"/>
    </ligand>
</feature>
<accession>A0A512C971</accession>
<feature type="domain" description="PglD N-terminal" evidence="4">
    <location>
        <begin position="2"/>
        <end position="70"/>
    </location>
</feature>
<feature type="binding site" evidence="3">
    <location>
        <position position="60"/>
    </location>
    <ligand>
        <name>substrate</name>
    </ligand>
</feature>
<dbReference type="EMBL" id="BJYV01000004">
    <property type="protein sequence ID" value="GEO20754.1"/>
    <property type="molecule type" value="Genomic_DNA"/>
</dbReference>
<dbReference type="InterPro" id="IPR041561">
    <property type="entry name" value="PglD_N"/>
</dbReference>
<organism evidence="5 6">
    <name type="scientific">Cyclobacterium qasimii</name>
    <dbReference type="NCBI Taxonomy" id="1350429"/>
    <lineage>
        <taxon>Bacteria</taxon>
        <taxon>Pseudomonadati</taxon>
        <taxon>Bacteroidota</taxon>
        <taxon>Cytophagia</taxon>
        <taxon>Cytophagales</taxon>
        <taxon>Cyclobacteriaceae</taxon>
        <taxon>Cyclobacterium</taxon>
    </lineage>
</organism>
<comment type="caution">
    <text evidence="5">The sequence shown here is derived from an EMBL/GenBank/DDBJ whole genome shotgun (WGS) entry which is preliminary data.</text>
</comment>
<feature type="active site" description="Proton acceptor" evidence="2">
    <location>
        <position position="126"/>
    </location>
</feature>
<comment type="similarity">
    <text evidence="1">Belongs to the transferase hexapeptide repeat family.</text>
</comment>
<dbReference type="InterPro" id="IPR011004">
    <property type="entry name" value="Trimer_LpxA-like_sf"/>
</dbReference>
<sequence length="192" mass="20157">MYIFGASGQARAIIDILDPAVKIAGVFDDDATIKEILGFEVSGPVPDSFVFDQPLFIAIGNNKRREQLFLKFQERTSFGTIVHESAIVSKRSFIDEGTVVMEGAIVKVNATIGKQVIVNTSSSIDHDCVVGDFVHIAPQATLCGGAQIGEGTLVGANSTVLPGVKIGKWCTVAAGAVVSKNLADGATQIGYS</sequence>
<name>A0A512C971_9BACT</name>
<evidence type="ECO:0000256" key="3">
    <source>
        <dbReference type="PIRSR" id="PIRSR620019-2"/>
    </source>
</evidence>
<keyword evidence="6" id="KW-1185">Reference proteome</keyword>
<feature type="site" description="Increases basicity of active site His" evidence="2">
    <location>
        <position position="127"/>
    </location>
</feature>
<dbReference type="Proteomes" id="UP000321301">
    <property type="component" value="Unassembled WGS sequence"/>
</dbReference>
<evidence type="ECO:0000256" key="2">
    <source>
        <dbReference type="PIRSR" id="PIRSR620019-1"/>
    </source>
</evidence>
<dbReference type="Gene3D" id="2.160.10.10">
    <property type="entry name" value="Hexapeptide repeat proteins"/>
    <property type="match status" value="1"/>
</dbReference>
<dbReference type="AlphaFoldDB" id="A0A512C971"/>
<dbReference type="CDD" id="cd03360">
    <property type="entry name" value="LbH_AT_putative"/>
    <property type="match status" value="1"/>
</dbReference>
<dbReference type="InterPro" id="IPR020019">
    <property type="entry name" value="AcTrfase_PglD-like"/>
</dbReference>
<reference evidence="5 6" key="1">
    <citation type="submission" date="2019-07" db="EMBL/GenBank/DDBJ databases">
        <title>Whole genome shotgun sequence of Cyclobacterium qasimii NBRC 106168.</title>
        <authorList>
            <person name="Hosoyama A."/>
            <person name="Uohara A."/>
            <person name="Ohji S."/>
            <person name="Ichikawa N."/>
        </authorList>
    </citation>
    <scope>NUCLEOTIDE SEQUENCE [LARGE SCALE GENOMIC DNA]</scope>
    <source>
        <strain evidence="5 6">NBRC 106168</strain>
    </source>
</reference>
<evidence type="ECO:0000313" key="5">
    <source>
        <dbReference type="EMBL" id="GEO20754.1"/>
    </source>
</evidence>
<protein>
    <submittedName>
        <fullName evidence="5">Acetyltransferase</fullName>
    </submittedName>
</protein>
<keyword evidence="5" id="KW-0808">Transferase</keyword>
<dbReference type="Pfam" id="PF00132">
    <property type="entry name" value="Hexapep"/>
    <property type="match status" value="1"/>
</dbReference>
<gene>
    <name evidence="5" type="ORF">CQA01_12880</name>
</gene>
<dbReference type="InterPro" id="IPR050179">
    <property type="entry name" value="Trans_hexapeptide_repeat"/>
</dbReference>
<dbReference type="InterPro" id="IPR001451">
    <property type="entry name" value="Hexapep"/>
</dbReference>
<dbReference type="SUPFAM" id="SSF51161">
    <property type="entry name" value="Trimeric LpxA-like enzymes"/>
    <property type="match status" value="1"/>
</dbReference>
<dbReference type="Pfam" id="PF17836">
    <property type="entry name" value="PglD_N"/>
    <property type="match status" value="1"/>
</dbReference>
<proteinExistence type="inferred from homology"/>
<dbReference type="GO" id="GO:0016740">
    <property type="term" value="F:transferase activity"/>
    <property type="evidence" value="ECO:0007669"/>
    <property type="project" value="UniProtKB-KW"/>
</dbReference>
<dbReference type="RefSeq" id="WP_146947376.1">
    <property type="nucleotide sequence ID" value="NZ_BJYV01000004.1"/>
</dbReference>
<dbReference type="PANTHER" id="PTHR43300">
    <property type="entry name" value="ACETYLTRANSFERASE"/>
    <property type="match status" value="1"/>
</dbReference>
<evidence type="ECO:0000313" key="6">
    <source>
        <dbReference type="Proteomes" id="UP000321301"/>
    </source>
</evidence>
<evidence type="ECO:0000259" key="4">
    <source>
        <dbReference type="Pfam" id="PF17836"/>
    </source>
</evidence>
<dbReference type="PANTHER" id="PTHR43300:SF7">
    <property type="entry name" value="UDP-N-ACETYLBACILLOSAMINE N-ACETYLTRANSFERASE"/>
    <property type="match status" value="1"/>
</dbReference>
<dbReference type="Gene3D" id="3.40.50.20">
    <property type="match status" value="1"/>
</dbReference>
<evidence type="ECO:0000256" key="1">
    <source>
        <dbReference type="ARBA" id="ARBA00007274"/>
    </source>
</evidence>
<feature type="binding site" evidence="3">
    <location>
        <begin position="29"/>
        <end position="30"/>
    </location>
    <ligand>
        <name>substrate</name>
    </ligand>
</feature>